<dbReference type="SUPFAM" id="SSF52518">
    <property type="entry name" value="Thiamin diphosphate-binding fold (THDP-binding)"/>
    <property type="match status" value="1"/>
</dbReference>
<comment type="caution">
    <text evidence="9">The sequence shown here is derived from an EMBL/GenBank/DDBJ whole genome shotgun (WGS) entry which is preliminary data.</text>
</comment>
<dbReference type="CDD" id="cd02000">
    <property type="entry name" value="TPP_E1_PDC_ADC_BCADC"/>
    <property type="match status" value="1"/>
</dbReference>
<dbReference type="Pfam" id="PF00676">
    <property type="entry name" value="E1_dh"/>
    <property type="match status" value="1"/>
</dbReference>
<reference evidence="10" key="1">
    <citation type="journal article" date="2019" name="Int. J. Syst. Evol. Microbiol.">
        <title>The Global Catalogue of Microorganisms (GCM) 10K type strain sequencing project: providing services to taxonomists for standard genome sequencing and annotation.</title>
        <authorList>
            <consortium name="The Broad Institute Genomics Platform"/>
            <consortium name="The Broad Institute Genome Sequencing Center for Infectious Disease"/>
            <person name="Wu L."/>
            <person name="Ma J."/>
        </authorList>
    </citation>
    <scope>NUCLEOTIDE SEQUENCE [LARGE SCALE GENOMIC DNA]</scope>
    <source>
        <strain evidence="10">JCM 11117</strain>
    </source>
</reference>
<dbReference type="NCBIfam" id="TIGR03182">
    <property type="entry name" value="PDH_E1_alph_y"/>
    <property type="match status" value="1"/>
</dbReference>
<dbReference type="Proteomes" id="UP001499967">
    <property type="component" value="Unassembled WGS sequence"/>
</dbReference>
<dbReference type="EC" id="1.2.4.1" evidence="2 7"/>
<sequence>MNETKDRFELFTEMLRIRRFEERCVELYSAAAIRGFMHLCIGEEAVAVGVLRALGDADAVVSTYREHGHALARGLPMEAVLAEMFGRVTGTSRGRGGSMHLFDAARRFYGGNAIVGGGIPLAVGLALADAMQGRRQVTACLFGDGAMAEGEFHESVNLAALWRLPVVFCCENNQYAMGTALARSHAHTDLALRAASYGIRSWTCDGMDVLATRDAARRAVDTARDGGGPCFLELRTYRFRAHSMYDADRYRDPAEIAAWRERDPIELLAAALGADRELDDAGRDAIEAEVAEEIDRAVAAAEAGPMEPVEDLVRFVTSERS</sequence>
<evidence type="ECO:0000313" key="10">
    <source>
        <dbReference type="Proteomes" id="UP001499967"/>
    </source>
</evidence>
<comment type="subunit">
    <text evidence="7">Heterodimer of an alpha and a beta chain.</text>
</comment>
<evidence type="ECO:0000256" key="1">
    <source>
        <dbReference type="ARBA" id="ARBA00001964"/>
    </source>
</evidence>
<dbReference type="PANTHER" id="PTHR11516">
    <property type="entry name" value="PYRUVATE DEHYDROGENASE E1 COMPONENT, ALPHA SUBUNIT BACTERIAL AND ORGANELLAR"/>
    <property type="match status" value="1"/>
</dbReference>
<evidence type="ECO:0000256" key="4">
    <source>
        <dbReference type="ARBA" id="ARBA00023002"/>
    </source>
</evidence>
<dbReference type="InterPro" id="IPR029061">
    <property type="entry name" value="THDP-binding"/>
</dbReference>
<evidence type="ECO:0000256" key="2">
    <source>
        <dbReference type="ARBA" id="ARBA00012281"/>
    </source>
</evidence>
<evidence type="ECO:0000313" key="9">
    <source>
        <dbReference type="EMBL" id="GAA0922546.1"/>
    </source>
</evidence>
<dbReference type="PANTHER" id="PTHR11516:SF60">
    <property type="entry name" value="PYRUVATE DEHYDROGENASE E1 COMPONENT SUBUNIT ALPHA"/>
    <property type="match status" value="1"/>
</dbReference>
<evidence type="ECO:0000256" key="6">
    <source>
        <dbReference type="ARBA" id="ARBA00023317"/>
    </source>
</evidence>
<dbReference type="InterPro" id="IPR001017">
    <property type="entry name" value="DH_E1"/>
</dbReference>
<name>A0ABP3ZLT0_9PSEU</name>
<proteinExistence type="predicted"/>
<keyword evidence="10" id="KW-1185">Reference proteome</keyword>
<evidence type="ECO:0000256" key="3">
    <source>
        <dbReference type="ARBA" id="ARBA00014159"/>
    </source>
</evidence>
<dbReference type="InterPro" id="IPR050642">
    <property type="entry name" value="PDH_E1_Alpha_Subunit"/>
</dbReference>
<dbReference type="EMBL" id="BAAAHP010000014">
    <property type="protein sequence ID" value="GAA0922546.1"/>
    <property type="molecule type" value="Genomic_DNA"/>
</dbReference>
<dbReference type="InterPro" id="IPR017597">
    <property type="entry name" value="Pyrv_DH_E1_asu_subgrp-y"/>
</dbReference>
<evidence type="ECO:0000259" key="8">
    <source>
        <dbReference type="Pfam" id="PF00676"/>
    </source>
</evidence>
<evidence type="ECO:0000256" key="5">
    <source>
        <dbReference type="ARBA" id="ARBA00023052"/>
    </source>
</evidence>
<evidence type="ECO:0000256" key="7">
    <source>
        <dbReference type="RuleBase" id="RU361139"/>
    </source>
</evidence>
<comment type="cofactor">
    <cofactor evidence="1 7">
        <name>thiamine diphosphate</name>
        <dbReference type="ChEBI" id="CHEBI:58937"/>
    </cofactor>
</comment>
<keyword evidence="5 7" id="KW-0786">Thiamine pyrophosphate</keyword>
<gene>
    <name evidence="7" type="primary">pdhA</name>
    <name evidence="9" type="ORF">GCM10009559_06170</name>
</gene>
<organism evidence="9 10">
    <name type="scientific">Pseudonocardia zijingensis</name>
    <dbReference type="NCBI Taxonomy" id="153376"/>
    <lineage>
        <taxon>Bacteria</taxon>
        <taxon>Bacillati</taxon>
        <taxon>Actinomycetota</taxon>
        <taxon>Actinomycetes</taxon>
        <taxon>Pseudonocardiales</taxon>
        <taxon>Pseudonocardiaceae</taxon>
        <taxon>Pseudonocardia</taxon>
    </lineage>
</organism>
<comment type="catalytic activity">
    <reaction evidence="7">
        <text>N(6)-[(R)-lipoyl]-L-lysyl-[protein] + pyruvate + H(+) = N(6)-[(R)-S(8)-acetyldihydrolipoyl]-L-lysyl-[protein] + CO2</text>
        <dbReference type="Rhea" id="RHEA:19189"/>
        <dbReference type="Rhea" id="RHEA-COMP:10474"/>
        <dbReference type="Rhea" id="RHEA-COMP:10478"/>
        <dbReference type="ChEBI" id="CHEBI:15361"/>
        <dbReference type="ChEBI" id="CHEBI:15378"/>
        <dbReference type="ChEBI" id="CHEBI:16526"/>
        <dbReference type="ChEBI" id="CHEBI:83099"/>
        <dbReference type="ChEBI" id="CHEBI:83111"/>
        <dbReference type="EC" id="1.2.4.1"/>
    </reaction>
</comment>
<keyword evidence="4 7" id="KW-0560">Oxidoreductase</keyword>
<dbReference type="Gene3D" id="3.40.50.970">
    <property type="match status" value="1"/>
</dbReference>
<feature type="domain" description="Dehydrogenase E1 component" evidence="8">
    <location>
        <begin position="13"/>
        <end position="308"/>
    </location>
</feature>
<comment type="function">
    <text evidence="7">The pyruvate dehydrogenase complex catalyzes the overall conversion of pyruvate to acetyl-CoA and CO(2).</text>
</comment>
<keyword evidence="6 7" id="KW-0670">Pyruvate</keyword>
<protein>
    <recommendedName>
        <fullName evidence="3 7">Pyruvate dehydrogenase E1 component subunit alpha</fullName>
        <ecNumber evidence="2 7">1.2.4.1</ecNumber>
    </recommendedName>
</protein>
<accession>A0ABP3ZLT0</accession>